<dbReference type="Proteomes" id="UP000279833">
    <property type="component" value="Unassembled WGS sequence"/>
</dbReference>
<dbReference type="AlphaFoldDB" id="A0A183JKJ3"/>
<gene>
    <name evidence="4" type="ORF">SCUD_LOCUS3224</name>
</gene>
<dbReference type="SUPFAM" id="SSF47923">
    <property type="entry name" value="Ypt/Rab-GAP domain of gyp1p"/>
    <property type="match status" value="1"/>
</dbReference>
<keyword evidence="5" id="KW-1185">Reference proteome</keyword>
<dbReference type="EMBL" id="UZAK01003559">
    <property type="protein sequence ID" value="VDO80280.1"/>
    <property type="molecule type" value="Genomic_DNA"/>
</dbReference>
<keyword evidence="2" id="KW-0472">Membrane</keyword>
<proteinExistence type="predicted"/>
<keyword evidence="2" id="KW-1133">Transmembrane helix</keyword>
<evidence type="ECO:0000313" key="4">
    <source>
        <dbReference type="EMBL" id="VDO80280.1"/>
    </source>
</evidence>
<dbReference type="InterPro" id="IPR035969">
    <property type="entry name" value="Rab-GAP_TBC_sf"/>
</dbReference>
<keyword evidence="2" id="KW-0812">Transmembrane</keyword>
<dbReference type="InterPro" id="IPR045913">
    <property type="entry name" value="TBC20/Gyp8-like"/>
</dbReference>
<evidence type="ECO:0000313" key="5">
    <source>
        <dbReference type="Proteomes" id="UP000279833"/>
    </source>
</evidence>
<dbReference type="Pfam" id="PF00566">
    <property type="entry name" value="RabGAP-TBC"/>
    <property type="match status" value="1"/>
</dbReference>
<dbReference type="PANTHER" id="PTHR20913:SF7">
    <property type="entry name" value="RE60063P"/>
    <property type="match status" value="1"/>
</dbReference>
<sequence length="116" mass="13632">MSQLNVMYMYICLNKSMDVTLEYMQLIFALLEHVSTSVLNSIESVELGPDFAIAWIITWFAHVLPNMDDVRRLFDLFLATDPIMLVYVSVAVSLYYFFKKIGYRSRFHYFCNVIGY</sequence>
<protein>
    <submittedName>
        <fullName evidence="6">Rab-GAP TBC domain-containing protein</fullName>
    </submittedName>
</protein>
<dbReference type="WBParaSite" id="SCUD_0000322401-mRNA-1">
    <property type="protein sequence ID" value="SCUD_0000322401-mRNA-1"/>
    <property type="gene ID" value="SCUD_0000322401"/>
</dbReference>
<evidence type="ECO:0000256" key="2">
    <source>
        <dbReference type="SAM" id="Phobius"/>
    </source>
</evidence>
<organism evidence="6">
    <name type="scientific">Schistosoma curassoni</name>
    <dbReference type="NCBI Taxonomy" id="6186"/>
    <lineage>
        <taxon>Eukaryota</taxon>
        <taxon>Metazoa</taxon>
        <taxon>Spiralia</taxon>
        <taxon>Lophotrochozoa</taxon>
        <taxon>Platyhelminthes</taxon>
        <taxon>Trematoda</taxon>
        <taxon>Digenea</taxon>
        <taxon>Strigeidida</taxon>
        <taxon>Schistosomatoidea</taxon>
        <taxon>Schistosomatidae</taxon>
        <taxon>Schistosoma</taxon>
    </lineage>
</organism>
<evidence type="ECO:0000313" key="6">
    <source>
        <dbReference type="WBParaSite" id="SCUD_0000322401-mRNA-1"/>
    </source>
</evidence>
<reference evidence="4 5" key="2">
    <citation type="submission" date="2018-11" db="EMBL/GenBank/DDBJ databases">
        <authorList>
            <consortium name="Pathogen Informatics"/>
        </authorList>
    </citation>
    <scope>NUCLEOTIDE SEQUENCE [LARGE SCALE GENOMIC DNA]</scope>
    <source>
        <strain evidence="4">Dakar</strain>
        <strain evidence="5">Dakar, Senegal</strain>
    </source>
</reference>
<dbReference type="GO" id="GO:0006888">
    <property type="term" value="P:endoplasmic reticulum to Golgi vesicle-mediated transport"/>
    <property type="evidence" value="ECO:0007669"/>
    <property type="project" value="TreeGrafter"/>
</dbReference>
<dbReference type="PANTHER" id="PTHR20913">
    <property type="entry name" value="TBC1 DOMAIN FAMILY MEMBER 20/GTPASE"/>
    <property type="match status" value="1"/>
</dbReference>
<feature type="transmembrane region" description="Helical" evidence="2">
    <location>
        <begin position="76"/>
        <end position="98"/>
    </location>
</feature>
<dbReference type="STRING" id="6186.A0A183JKJ3"/>
<name>A0A183JKJ3_9TREM</name>
<accession>A0A183JKJ3</accession>
<keyword evidence="1" id="KW-0343">GTPase activation</keyword>
<reference evidence="6" key="1">
    <citation type="submission" date="2016-06" db="UniProtKB">
        <authorList>
            <consortium name="WormBaseParasite"/>
        </authorList>
    </citation>
    <scope>IDENTIFICATION</scope>
</reference>
<evidence type="ECO:0000256" key="1">
    <source>
        <dbReference type="ARBA" id="ARBA00022468"/>
    </source>
</evidence>
<dbReference type="PROSITE" id="PS50086">
    <property type="entry name" value="TBC_RABGAP"/>
    <property type="match status" value="1"/>
</dbReference>
<dbReference type="GO" id="GO:0005096">
    <property type="term" value="F:GTPase activator activity"/>
    <property type="evidence" value="ECO:0007669"/>
    <property type="project" value="UniProtKB-KW"/>
</dbReference>
<dbReference type="GO" id="GO:0005789">
    <property type="term" value="C:endoplasmic reticulum membrane"/>
    <property type="evidence" value="ECO:0007669"/>
    <property type="project" value="TreeGrafter"/>
</dbReference>
<feature type="domain" description="Rab-GAP TBC" evidence="3">
    <location>
        <begin position="1"/>
        <end position="81"/>
    </location>
</feature>
<dbReference type="Gene3D" id="1.10.472.80">
    <property type="entry name" value="Ypt/Rab-GAP domain of gyp1p, domain 3"/>
    <property type="match status" value="1"/>
</dbReference>
<dbReference type="InterPro" id="IPR000195">
    <property type="entry name" value="Rab-GAP-TBC_dom"/>
</dbReference>
<evidence type="ECO:0000259" key="3">
    <source>
        <dbReference type="PROSITE" id="PS50086"/>
    </source>
</evidence>